<dbReference type="OrthoDB" id="2408157at2759"/>
<protein>
    <submittedName>
        <fullName evidence="6">12043_t:CDS:1</fullName>
    </submittedName>
</protein>
<dbReference type="GO" id="GO:0005634">
    <property type="term" value="C:nucleus"/>
    <property type="evidence" value="ECO:0007669"/>
    <property type="project" value="UniProtKB-SubCell"/>
</dbReference>
<sequence length="278" mass="32170">DAIMKCIEEVLEHWDIKNKVFSIISDSRANMKSACNKLGVKWILCSAHILNLIVQKGLLSAKHLITQINYLITFFTAPKQSKCLEVVQASIQKQQKSDQEKNKENIFLRAQSDIVTRWNSTYNTWVRMLELKPYIEILASSLTVQSERDAIKDGKQLKSIMIIENEWTVVASIIKVLKPFNNITNYISDSSYLTMSIIYPTISTLRNALSKEYINEDLSIYNMDEVDLDTTDNISVFDLEEVSNKDEELEQIKLPAATVYLIECIKNIMFELFKRYYK</sequence>
<accession>A0A9N9JW43</accession>
<comment type="subcellular location">
    <subcellularLocation>
        <location evidence="1">Nucleus</location>
    </subcellularLocation>
</comment>
<comment type="caution">
    <text evidence="6">The sequence shown here is derived from an EMBL/GenBank/DDBJ whole genome shotgun (WGS) entry which is preliminary data.</text>
</comment>
<evidence type="ECO:0000256" key="2">
    <source>
        <dbReference type="ARBA" id="ARBA00022723"/>
    </source>
</evidence>
<evidence type="ECO:0000256" key="1">
    <source>
        <dbReference type="ARBA" id="ARBA00004123"/>
    </source>
</evidence>
<organism evidence="6 7">
    <name type="scientific">Dentiscutata erythropus</name>
    <dbReference type="NCBI Taxonomy" id="1348616"/>
    <lineage>
        <taxon>Eukaryota</taxon>
        <taxon>Fungi</taxon>
        <taxon>Fungi incertae sedis</taxon>
        <taxon>Mucoromycota</taxon>
        <taxon>Glomeromycotina</taxon>
        <taxon>Glomeromycetes</taxon>
        <taxon>Diversisporales</taxon>
        <taxon>Gigasporaceae</taxon>
        <taxon>Dentiscutata</taxon>
    </lineage>
</organism>
<evidence type="ECO:0000256" key="5">
    <source>
        <dbReference type="ARBA" id="ARBA00023242"/>
    </source>
</evidence>
<reference evidence="6" key="1">
    <citation type="submission" date="2021-06" db="EMBL/GenBank/DDBJ databases">
        <authorList>
            <person name="Kallberg Y."/>
            <person name="Tangrot J."/>
            <person name="Rosling A."/>
        </authorList>
    </citation>
    <scope>NUCLEOTIDE SEQUENCE</scope>
    <source>
        <strain evidence="6">MA453B</strain>
    </source>
</reference>
<proteinExistence type="predicted"/>
<dbReference type="InterPro" id="IPR052035">
    <property type="entry name" value="ZnF_BED_domain_contain"/>
</dbReference>
<dbReference type="GO" id="GO:0008270">
    <property type="term" value="F:zinc ion binding"/>
    <property type="evidence" value="ECO:0007669"/>
    <property type="project" value="UniProtKB-KW"/>
</dbReference>
<feature type="non-terminal residue" evidence="6">
    <location>
        <position position="278"/>
    </location>
</feature>
<keyword evidence="7" id="KW-1185">Reference proteome</keyword>
<dbReference type="AlphaFoldDB" id="A0A9N9JW43"/>
<name>A0A9N9JW43_9GLOM</name>
<keyword evidence="2" id="KW-0479">Metal-binding</keyword>
<dbReference type="PANTHER" id="PTHR46481">
    <property type="entry name" value="ZINC FINGER BED DOMAIN-CONTAINING PROTEIN 4"/>
    <property type="match status" value="1"/>
</dbReference>
<evidence type="ECO:0000256" key="4">
    <source>
        <dbReference type="ARBA" id="ARBA00022833"/>
    </source>
</evidence>
<dbReference type="PANTHER" id="PTHR46481:SF10">
    <property type="entry name" value="ZINC FINGER BED DOMAIN-CONTAINING PROTEIN 39"/>
    <property type="match status" value="1"/>
</dbReference>
<dbReference type="Proteomes" id="UP000789405">
    <property type="component" value="Unassembled WGS sequence"/>
</dbReference>
<keyword evidence="4" id="KW-0862">Zinc</keyword>
<evidence type="ECO:0000256" key="3">
    <source>
        <dbReference type="ARBA" id="ARBA00022771"/>
    </source>
</evidence>
<evidence type="ECO:0000313" key="6">
    <source>
        <dbReference type="EMBL" id="CAG8796421.1"/>
    </source>
</evidence>
<keyword evidence="3" id="KW-0863">Zinc-finger</keyword>
<gene>
    <name evidence="6" type="ORF">DERYTH_LOCUS22478</name>
</gene>
<feature type="non-terminal residue" evidence="6">
    <location>
        <position position="1"/>
    </location>
</feature>
<dbReference type="SUPFAM" id="SSF53098">
    <property type="entry name" value="Ribonuclease H-like"/>
    <property type="match status" value="1"/>
</dbReference>
<dbReference type="InterPro" id="IPR012337">
    <property type="entry name" value="RNaseH-like_sf"/>
</dbReference>
<keyword evidence="5" id="KW-0539">Nucleus</keyword>
<dbReference type="EMBL" id="CAJVPY010031316">
    <property type="protein sequence ID" value="CAG8796421.1"/>
    <property type="molecule type" value="Genomic_DNA"/>
</dbReference>
<evidence type="ECO:0000313" key="7">
    <source>
        <dbReference type="Proteomes" id="UP000789405"/>
    </source>
</evidence>